<dbReference type="SUPFAM" id="SSF51905">
    <property type="entry name" value="FAD/NAD(P)-binding domain"/>
    <property type="match status" value="1"/>
</dbReference>
<feature type="chain" id="PRO_5022250435" description="Urocanate reductase" evidence="8">
    <location>
        <begin position="28"/>
        <end position="644"/>
    </location>
</feature>
<accession>A6TK39</accession>
<dbReference type="EMBL" id="CP000724">
    <property type="protein sequence ID" value="ABR46557.1"/>
    <property type="molecule type" value="Genomic_DNA"/>
</dbReference>
<dbReference type="Gene3D" id="3.90.700.10">
    <property type="entry name" value="Succinate dehydrogenase/fumarate reductase flavoprotein, catalytic domain"/>
    <property type="match status" value="1"/>
</dbReference>
<dbReference type="InterPro" id="IPR036188">
    <property type="entry name" value="FAD/NAD-bd_sf"/>
</dbReference>
<dbReference type="PROSITE" id="PS51257">
    <property type="entry name" value="PROKAR_LIPOPROTEIN"/>
    <property type="match status" value="1"/>
</dbReference>
<organism evidence="10 11">
    <name type="scientific">Alkaliphilus metalliredigens (strain QYMF)</name>
    <dbReference type="NCBI Taxonomy" id="293826"/>
    <lineage>
        <taxon>Bacteria</taxon>
        <taxon>Bacillati</taxon>
        <taxon>Bacillota</taxon>
        <taxon>Clostridia</taxon>
        <taxon>Peptostreptococcales</taxon>
        <taxon>Natronincolaceae</taxon>
        <taxon>Alkaliphilus</taxon>
    </lineage>
</organism>
<dbReference type="PANTHER" id="PTHR43400:SF7">
    <property type="entry name" value="FAD-DEPENDENT OXIDOREDUCTASE 2 FAD BINDING DOMAIN-CONTAINING PROTEIN"/>
    <property type="match status" value="1"/>
</dbReference>
<protein>
    <recommendedName>
        <fullName evidence="3 8">Urocanate reductase</fullName>
        <ecNumber evidence="2 8">1.3.99.33</ecNumber>
    </recommendedName>
</protein>
<dbReference type="STRING" id="293826.Amet_0327"/>
<reference evidence="11" key="1">
    <citation type="journal article" date="2016" name="Genome Announc.">
        <title>Complete genome sequence of Alkaliphilus metalliredigens strain QYMF, an alkaliphilic and metal-reducing bacterium isolated from borax-contaminated leachate ponds.</title>
        <authorList>
            <person name="Hwang C."/>
            <person name="Copeland A."/>
            <person name="Lucas S."/>
            <person name="Lapidus A."/>
            <person name="Barry K."/>
            <person name="Detter J.C."/>
            <person name="Glavina Del Rio T."/>
            <person name="Hammon N."/>
            <person name="Israni S."/>
            <person name="Dalin E."/>
            <person name="Tice H."/>
            <person name="Pitluck S."/>
            <person name="Chertkov O."/>
            <person name="Brettin T."/>
            <person name="Bruce D."/>
            <person name="Han C."/>
            <person name="Schmutz J."/>
            <person name="Larimer F."/>
            <person name="Land M.L."/>
            <person name="Hauser L."/>
            <person name="Kyrpides N."/>
            <person name="Mikhailova N."/>
            <person name="Ye Q."/>
            <person name="Zhou J."/>
            <person name="Richardson P."/>
            <person name="Fields M.W."/>
        </authorList>
    </citation>
    <scope>NUCLEOTIDE SEQUENCE [LARGE SCALE GENOMIC DNA]</scope>
    <source>
        <strain evidence="11">QYMF</strain>
    </source>
</reference>
<dbReference type="SUPFAM" id="SSF56425">
    <property type="entry name" value="Succinate dehydrogenase/fumarate reductase flavoprotein, catalytic domain"/>
    <property type="match status" value="1"/>
</dbReference>
<dbReference type="InterPro" id="IPR027477">
    <property type="entry name" value="Succ_DH/fumarate_Rdtase_cat_sf"/>
</dbReference>
<dbReference type="eggNOG" id="COG3976">
    <property type="taxonomic scope" value="Bacteria"/>
</dbReference>
<name>A6TK39_ALKMQ</name>
<keyword evidence="11" id="KW-1185">Reference proteome</keyword>
<comment type="catalytic activity">
    <reaction evidence="7 8">
        <text>dihydrourocanate + A = urocanate + AH2</text>
        <dbReference type="Rhea" id="RHEA:36059"/>
        <dbReference type="ChEBI" id="CHEBI:13193"/>
        <dbReference type="ChEBI" id="CHEBI:17499"/>
        <dbReference type="ChEBI" id="CHEBI:27247"/>
        <dbReference type="ChEBI" id="CHEBI:72991"/>
        <dbReference type="EC" id="1.3.99.33"/>
    </reaction>
</comment>
<comment type="cofactor">
    <cofactor evidence="8">
        <name>FMN</name>
        <dbReference type="ChEBI" id="CHEBI:58210"/>
    </cofactor>
    <text evidence="8">Binds 1 or 2 FMN covalently per subunit.</text>
</comment>
<comment type="similarity">
    <text evidence="1 8">Belongs to the FAD-dependent oxidoreductase 2 family. FRD/SDH subfamily.</text>
</comment>
<evidence type="ECO:0000256" key="3">
    <source>
        <dbReference type="ARBA" id="ARBA00015872"/>
    </source>
</evidence>
<dbReference type="Gene3D" id="3.50.50.60">
    <property type="entry name" value="FAD/NAD(P)-binding domain"/>
    <property type="match status" value="2"/>
</dbReference>
<evidence type="ECO:0000256" key="6">
    <source>
        <dbReference type="ARBA" id="ARBA00023002"/>
    </source>
</evidence>
<evidence type="ECO:0000256" key="5">
    <source>
        <dbReference type="ARBA" id="ARBA00022827"/>
    </source>
</evidence>
<dbReference type="PANTHER" id="PTHR43400">
    <property type="entry name" value="FUMARATE REDUCTASE"/>
    <property type="match status" value="1"/>
</dbReference>
<evidence type="ECO:0000256" key="8">
    <source>
        <dbReference type="RuleBase" id="RU366062"/>
    </source>
</evidence>
<dbReference type="Pfam" id="PF12831">
    <property type="entry name" value="FAD_oxidored"/>
    <property type="match status" value="1"/>
</dbReference>
<keyword evidence="6 8" id="KW-0560">Oxidoreductase</keyword>
<dbReference type="InterPro" id="IPR050315">
    <property type="entry name" value="FAD-oxidoreductase_2"/>
</dbReference>
<dbReference type="GO" id="GO:0033765">
    <property type="term" value="F:steroid dehydrogenase activity, acting on the CH-CH group of donors"/>
    <property type="evidence" value="ECO:0007669"/>
    <property type="project" value="UniProtKB-ARBA"/>
</dbReference>
<keyword evidence="8" id="KW-0732">Signal</keyword>
<comment type="cofactor">
    <cofactor evidence="8">
        <name>FAD</name>
        <dbReference type="ChEBI" id="CHEBI:57692"/>
    </cofactor>
    <text evidence="8">Binds 1 FAD per subunit.</text>
</comment>
<dbReference type="AlphaFoldDB" id="A6TK39"/>
<gene>
    <name evidence="10" type="ordered locus">Amet_0327</name>
</gene>
<feature type="signal peptide" evidence="8">
    <location>
        <begin position="1"/>
        <end position="27"/>
    </location>
</feature>
<dbReference type="GO" id="GO:0016020">
    <property type="term" value="C:membrane"/>
    <property type="evidence" value="ECO:0007669"/>
    <property type="project" value="InterPro"/>
</dbReference>
<dbReference type="Proteomes" id="UP000001572">
    <property type="component" value="Chromosome"/>
</dbReference>
<keyword evidence="5 8" id="KW-0274">FAD</keyword>
<dbReference type="Pfam" id="PF04205">
    <property type="entry name" value="FMN_bind"/>
    <property type="match status" value="1"/>
</dbReference>
<evidence type="ECO:0000313" key="10">
    <source>
        <dbReference type="EMBL" id="ABR46557.1"/>
    </source>
</evidence>
<dbReference type="InterPro" id="IPR003953">
    <property type="entry name" value="FAD-dep_OxRdtase_2_FAD-bd"/>
</dbReference>
<sequence length="644" mass="69045">MKGFKRNIAIVLLIAMSLMSFIGCSQQATTQGQFIAGTYEASARGMIGDIKIAVTFTEDRIEKIEILEHQETEGIADPALERIPQSIVANQSLGVDSITGATITSLAILNAVEDAATQAGADIEILKNKAVASTKGEKIEKTTDVIVIGGGGAGIAAAASSVENGAEVILIEKAAALGGNTLASGFAWNATNPEIQGKIGTMPGQIEMLKGVLELDEEGFGEFTDILKTLKEQITTYLDGDASTVFDSVEFHIIQAYQGGRRQDRDGNWIENDYDLLTTFAENSLPTLNWVQSLGGAFSEELTSPVGAMWLRGHNPVGKKQIFDALADYIVENGSEIMLETKADELIVKDGRIVGIKGTKADGTEVELYANKGVIMATGGYGANPSLAAEYNNYWPSIPEDMKTTNVSTVTGDGIIMGREIDANLVGMEFIQLMPTANEKSGSLTDGLLVAPQNYVFVNKEGKRFINEYAARDELAFAALEQTDEMFYTIADQPMALSAQNRPTQEMIDKMVEDGLIYRADTLEKLAEIIGCDPQTFVDEIEKYNSYVEAGKDPEYGKAVFEMQVKEGPFYACPAKPAIHHTMGGLEINVRGEVLDTASNVIPGFYAAGEVTGGIHGGNRLGGNAIADVFVFGRIAGENAATNK</sequence>
<dbReference type="GO" id="GO:0010181">
    <property type="term" value="F:FMN binding"/>
    <property type="evidence" value="ECO:0007669"/>
    <property type="project" value="InterPro"/>
</dbReference>
<proteinExistence type="inferred from homology"/>
<dbReference type="EC" id="1.3.99.33" evidence="2 8"/>
<dbReference type="Gene3D" id="3.90.1010.20">
    <property type="match status" value="1"/>
</dbReference>
<keyword evidence="4 8" id="KW-0285">Flavoprotein</keyword>
<evidence type="ECO:0000259" key="9">
    <source>
        <dbReference type="SMART" id="SM00900"/>
    </source>
</evidence>
<evidence type="ECO:0000256" key="4">
    <source>
        <dbReference type="ARBA" id="ARBA00022630"/>
    </source>
</evidence>
<feature type="domain" description="FMN-binding" evidence="9">
    <location>
        <begin position="45"/>
        <end position="119"/>
    </location>
</feature>
<evidence type="ECO:0000256" key="1">
    <source>
        <dbReference type="ARBA" id="ARBA00008040"/>
    </source>
</evidence>
<evidence type="ECO:0000256" key="2">
    <source>
        <dbReference type="ARBA" id="ARBA00013137"/>
    </source>
</evidence>
<dbReference type="InterPro" id="IPR007329">
    <property type="entry name" value="FMN-bd"/>
</dbReference>
<evidence type="ECO:0000256" key="7">
    <source>
        <dbReference type="ARBA" id="ARBA00049922"/>
    </source>
</evidence>
<dbReference type="InterPro" id="IPR010960">
    <property type="entry name" value="Flavocytochrome_c"/>
</dbReference>
<evidence type="ECO:0000313" key="11">
    <source>
        <dbReference type="Proteomes" id="UP000001572"/>
    </source>
</evidence>
<dbReference type="RefSeq" id="WP_011971465.1">
    <property type="nucleotide sequence ID" value="NC_009633.1"/>
</dbReference>
<dbReference type="SMART" id="SM00900">
    <property type="entry name" value="FMN_bind"/>
    <property type="match status" value="1"/>
</dbReference>
<dbReference type="OrthoDB" id="9806724at2"/>
<dbReference type="KEGG" id="amt:Amet_0327"/>
<dbReference type="eggNOG" id="COG1053">
    <property type="taxonomic scope" value="Bacteria"/>
</dbReference>
<dbReference type="HOGENOM" id="CLU_011398_4_0_9"/>
<dbReference type="Pfam" id="PF00890">
    <property type="entry name" value="FAD_binding_2"/>
    <property type="match status" value="1"/>
</dbReference>
<dbReference type="NCBIfam" id="TIGR01813">
    <property type="entry name" value="flavo_cyto_c"/>
    <property type="match status" value="1"/>
</dbReference>